<feature type="transmembrane region" description="Helical" evidence="6">
    <location>
        <begin position="21"/>
        <end position="38"/>
    </location>
</feature>
<dbReference type="Gene3D" id="1.25.40.10">
    <property type="entry name" value="Tetratricopeptide repeat domain"/>
    <property type="match status" value="1"/>
</dbReference>
<feature type="domain" description="O-antigen ligase-related" evidence="7">
    <location>
        <begin position="218"/>
        <end position="374"/>
    </location>
</feature>
<dbReference type="AlphaFoldDB" id="A0A1F2UL94"/>
<dbReference type="SMART" id="SM00028">
    <property type="entry name" value="TPR"/>
    <property type="match status" value="3"/>
</dbReference>
<name>A0A1F2UL94_9ACTN</name>
<keyword evidence="5" id="KW-0802">TPR repeat</keyword>
<reference evidence="8 9" key="1">
    <citation type="journal article" date="2016" name="Nat. Commun.">
        <title>Thousands of microbial genomes shed light on interconnected biogeochemical processes in an aquifer system.</title>
        <authorList>
            <person name="Anantharaman K."/>
            <person name="Brown C.T."/>
            <person name="Hug L.A."/>
            <person name="Sharon I."/>
            <person name="Castelle C.J."/>
            <person name="Probst A.J."/>
            <person name="Thomas B.C."/>
            <person name="Singh A."/>
            <person name="Wilkins M.J."/>
            <person name="Karaoz U."/>
            <person name="Brodie E.L."/>
            <person name="Williams K.H."/>
            <person name="Hubbard S.S."/>
            <person name="Banfield J.F."/>
        </authorList>
    </citation>
    <scope>NUCLEOTIDE SEQUENCE [LARGE SCALE GENOMIC DNA]</scope>
</reference>
<comment type="caution">
    <text evidence="8">The sequence shown here is derived from an EMBL/GenBank/DDBJ whole genome shotgun (WGS) entry which is preliminary data.</text>
</comment>
<evidence type="ECO:0000256" key="4">
    <source>
        <dbReference type="ARBA" id="ARBA00023136"/>
    </source>
</evidence>
<feature type="transmembrane region" description="Helical" evidence="6">
    <location>
        <begin position="458"/>
        <end position="478"/>
    </location>
</feature>
<evidence type="ECO:0000259" key="7">
    <source>
        <dbReference type="Pfam" id="PF04932"/>
    </source>
</evidence>
<organism evidence="8 9">
    <name type="scientific">Candidatus Aquicultor primus</name>
    <dbReference type="NCBI Taxonomy" id="1797195"/>
    <lineage>
        <taxon>Bacteria</taxon>
        <taxon>Bacillati</taxon>
        <taxon>Actinomycetota</taxon>
        <taxon>Candidatus Aquicultoria</taxon>
        <taxon>Candidatus Aquicultorales</taxon>
        <taxon>Candidatus Aquicultoraceae</taxon>
        <taxon>Candidatus Aquicultor</taxon>
    </lineage>
</organism>
<feature type="transmembrane region" description="Helical" evidence="6">
    <location>
        <begin position="236"/>
        <end position="254"/>
    </location>
</feature>
<dbReference type="Pfam" id="PF04932">
    <property type="entry name" value="Wzy_C"/>
    <property type="match status" value="1"/>
</dbReference>
<dbReference type="PANTHER" id="PTHR37422">
    <property type="entry name" value="TEICHURONIC ACID BIOSYNTHESIS PROTEIN TUAE"/>
    <property type="match status" value="1"/>
</dbReference>
<evidence type="ECO:0000256" key="1">
    <source>
        <dbReference type="ARBA" id="ARBA00004141"/>
    </source>
</evidence>
<feature type="repeat" description="TPR" evidence="5">
    <location>
        <begin position="628"/>
        <end position="661"/>
    </location>
</feature>
<evidence type="ECO:0000313" key="9">
    <source>
        <dbReference type="Proteomes" id="UP000178086"/>
    </source>
</evidence>
<proteinExistence type="predicted"/>
<feature type="transmembrane region" description="Helical" evidence="6">
    <location>
        <begin position="144"/>
        <end position="162"/>
    </location>
</feature>
<evidence type="ECO:0000256" key="6">
    <source>
        <dbReference type="SAM" id="Phobius"/>
    </source>
</evidence>
<dbReference type="SUPFAM" id="SSF48452">
    <property type="entry name" value="TPR-like"/>
    <property type="match status" value="1"/>
</dbReference>
<feature type="transmembrane region" description="Helical" evidence="6">
    <location>
        <begin position="426"/>
        <end position="446"/>
    </location>
</feature>
<feature type="transmembrane region" description="Helical" evidence="6">
    <location>
        <begin position="114"/>
        <end position="132"/>
    </location>
</feature>
<dbReference type="InterPro" id="IPR019734">
    <property type="entry name" value="TPR_rpt"/>
</dbReference>
<dbReference type="InterPro" id="IPR007016">
    <property type="entry name" value="O-antigen_ligase-rel_domated"/>
</dbReference>
<evidence type="ECO:0000313" key="8">
    <source>
        <dbReference type="EMBL" id="OFW33768.1"/>
    </source>
</evidence>
<feature type="transmembrane region" description="Helical" evidence="6">
    <location>
        <begin position="50"/>
        <end position="69"/>
    </location>
</feature>
<dbReference type="InterPro" id="IPR051533">
    <property type="entry name" value="WaaL-like"/>
</dbReference>
<dbReference type="EMBL" id="MELI01000060">
    <property type="protein sequence ID" value="OFW33768.1"/>
    <property type="molecule type" value="Genomic_DNA"/>
</dbReference>
<evidence type="ECO:0000256" key="5">
    <source>
        <dbReference type="PROSITE-ProRule" id="PRU00339"/>
    </source>
</evidence>
<sequence>MVGIKKQLTREQNLNRWMLNILLLTVLIVPLAMSRPLLLLQDQFDLPKLLTLRLFLLSIVVLWSGKILITERVKFRWSRFDLALVGFLALALISSIFSIHFPTAIHGRYERYEGLLTLISYGLLYFFAVQVFSDFGRVSRLNKAIIISGGLVALYGLLQYFGLDPLPWTGVPFEERRSFATFGNPDLLAGFLVLVIPLSLAEFLRAGNKRDSLWIGFSLFLVFACLLTAFTRSAWIGAAGSLLAFMVLGGRAVFSDIRRLLAISLLFVSIFALLAVFSISSGHTVTNLFARIKSTTQITEGSAAQRLEIWKAGSQMISDNALLGSGPDTFRLASGNYETLEFVKMTQGMTVADNAHNYIIQLAATVGVPAVLLLMLFLAAAIFISIKSMRKTGAPERLVSAGLLSAIFGYLIYLLLGLSVVGSSSVFWILCGALVSATTTARNTAIDFQGARTASIKAAVAMLVLFSAISAYFALAMFRADYHYSRALFLSTAGDPNATIISYEKAIGLYKNGKYYDDYGAYLEKAGWEYGNYDLTSSSISILRDAVRFEPEEADHYIYLANTVLQSTSNPNAPELVYAEQVLNAAILKRANSIPARVILAQVMFNQNRYSDAVPILQFVLNMSPDHINGNLLMAQCLERLGNNQEALRFYRKLLSLQPEHREAKASIQRLQGEAD</sequence>
<dbReference type="GO" id="GO:0016020">
    <property type="term" value="C:membrane"/>
    <property type="evidence" value="ECO:0007669"/>
    <property type="project" value="UniProtKB-SubCell"/>
</dbReference>
<protein>
    <recommendedName>
        <fullName evidence="7">O-antigen ligase-related domain-containing protein</fullName>
    </recommendedName>
</protein>
<keyword evidence="2 6" id="KW-0812">Transmembrane</keyword>
<dbReference type="InterPro" id="IPR011990">
    <property type="entry name" value="TPR-like_helical_dom_sf"/>
</dbReference>
<evidence type="ECO:0000256" key="3">
    <source>
        <dbReference type="ARBA" id="ARBA00022989"/>
    </source>
</evidence>
<keyword evidence="4 6" id="KW-0472">Membrane</keyword>
<dbReference type="Pfam" id="PF14559">
    <property type="entry name" value="TPR_19"/>
    <property type="match status" value="1"/>
</dbReference>
<dbReference type="PANTHER" id="PTHR37422:SF13">
    <property type="entry name" value="LIPOPOLYSACCHARIDE BIOSYNTHESIS PROTEIN PA4999-RELATED"/>
    <property type="match status" value="1"/>
</dbReference>
<feature type="transmembrane region" description="Helical" evidence="6">
    <location>
        <begin position="358"/>
        <end position="386"/>
    </location>
</feature>
<evidence type="ECO:0000256" key="2">
    <source>
        <dbReference type="ARBA" id="ARBA00022692"/>
    </source>
</evidence>
<gene>
    <name evidence="8" type="ORF">A2074_03040</name>
</gene>
<keyword evidence="3 6" id="KW-1133">Transmembrane helix</keyword>
<feature type="transmembrane region" description="Helical" evidence="6">
    <location>
        <begin position="81"/>
        <end position="102"/>
    </location>
</feature>
<feature type="transmembrane region" description="Helical" evidence="6">
    <location>
        <begin position="182"/>
        <end position="201"/>
    </location>
</feature>
<accession>A0A1F2UL94</accession>
<feature type="transmembrane region" description="Helical" evidence="6">
    <location>
        <begin position="398"/>
        <end position="420"/>
    </location>
</feature>
<feature type="transmembrane region" description="Helical" evidence="6">
    <location>
        <begin position="261"/>
        <end position="279"/>
    </location>
</feature>
<comment type="subcellular location">
    <subcellularLocation>
        <location evidence="1">Membrane</location>
        <topology evidence="1">Multi-pass membrane protein</topology>
    </subcellularLocation>
</comment>
<dbReference type="Proteomes" id="UP000178086">
    <property type="component" value="Unassembled WGS sequence"/>
</dbReference>
<feature type="transmembrane region" description="Helical" evidence="6">
    <location>
        <begin position="213"/>
        <end position="230"/>
    </location>
</feature>
<dbReference type="PROSITE" id="PS50005">
    <property type="entry name" value="TPR"/>
    <property type="match status" value="1"/>
</dbReference>